<feature type="binding site" evidence="5">
    <location>
        <position position="244"/>
    </location>
    <ligand>
        <name>Fe cation</name>
        <dbReference type="ChEBI" id="CHEBI:24875"/>
        <note>catalytic</note>
    </ligand>
</feature>
<dbReference type="PROSITE" id="PS51471">
    <property type="entry name" value="FE2OG_OXY"/>
    <property type="match status" value="1"/>
</dbReference>
<dbReference type="GO" id="GO:0005634">
    <property type="term" value="C:nucleus"/>
    <property type="evidence" value="ECO:0007669"/>
    <property type="project" value="TreeGrafter"/>
</dbReference>
<feature type="domain" description="Fe2OG dioxygenase" evidence="6">
    <location>
        <begin position="170"/>
        <end position="274"/>
    </location>
</feature>
<dbReference type="GO" id="GO:0008198">
    <property type="term" value="F:ferrous iron binding"/>
    <property type="evidence" value="ECO:0007669"/>
    <property type="project" value="TreeGrafter"/>
</dbReference>
<dbReference type="InterPro" id="IPR037151">
    <property type="entry name" value="AlkB-like_sf"/>
</dbReference>
<feature type="binding site" evidence="5">
    <location>
        <position position="190"/>
    </location>
    <ligand>
        <name>Fe cation</name>
        <dbReference type="ChEBI" id="CHEBI:24875"/>
        <note>catalytic</note>
    </ligand>
</feature>
<name>A0A182QTH4_9DIPT</name>
<dbReference type="STRING" id="69004.A0A182QTH4"/>
<dbReference type="Proteomes" id="UP000075886">
    <property type="component" value="Unassembled WGS sequence"/>
</dbReference>
<organism evidence="7 8">
    <name type="scientific">Anopheles farauti</name>
    <dbReference type="NCBI Taxonomy" id="69004"/>
    <lineage>
        <taxon>Eukaryota</taxon>
        <taxon>Metazoa</taxon>
        <taxon>Ecdysozoa</taxon>
        <taxon>Arthropoda</taxon>
        <taxon>Hexapoda</taxon>
        <taxon>Insecta</taxon>
        <taxon>Pterygota</taxon>
        <taxon>Neoptera</taxon>
        <taxon>Endopterygota</taxon>
        <taxon>Diptera</taxon>
        <taxon>Nematocera</taxon>
        <taxon>Culicoidea</taxon>
        <taxon>Culicidae</taxon>
        <taxon>Anophelinae</taxon>
        <taxon>Anopheles</taxon>
    </lineage>
</organism>
<dbReference type="InterPro" id="IPR027450">
    <property type="entry name" value="AlkB-like"/>
</dbReference>
<keyword evidence="3" id="KW-0560">Oxidoreductase</keyword>
<evidence type="ECO:0000256" key="2">
    <source>
        <dbReference type="ARBA" id="ARBA00022964"/>
    </source>
</evidence>
<feature type="binding site" evidence="5">
    <location>
        <position position="188"/>
    </location>
    <ligand>
        <name>Fe cation</name>
        <dbReference type="ChEBI" id="CHEBI:24875"/>
        <note>catalytic</note>
    </ligand>
</feature>
<dbReference type="AlphaFoldDB" id="A0A182QTH4"/>
<keyword evidence="2" id="KW-0223">Dioxygenase</keyword>
<keyword evidence="1 5" id="KW-0479">Metal-binding</keyword>
<dbReference type="Gene3D" id="2.60.120.590">
    <property type="entry name" value="Alpha-ketoglutarate-dependent dioxygenase AlkB-like"/>
    <property type="match status" value="1"/>
</dbReference>
<evidence type="ECO:0000256" key="5">
    <source>
        <dbReference type="PIRSR" id="PIRSR604574-2"/>
    </source>
</evidence>
<reference evidence="7" key="2">
    <citation type="submission" date="2020-05" db="UniProtKB">
        <authorList>
            <consortium name="EnsemblMetazoa"/>
        </authorList>
    </citation>
    <scope>IDENTIFICATION</scope>
    <source>
        <strain evidence="7">FAR1</strain>
    </source>
</reference>
<evidence type="ECO:0000259" key="6">
    <source>
        <dbReference type="PROSITE" id="PS51471"/>
    </source>
</evidence>
<evidence type="ECO:0000313" key="7">
    <source>
        <dbReference type="EnsemblMetazoa" id="AFAF016526-PA"/>
    </source>
</evidence>
<evidence type="ECO:0000256" key="4">
    <source>
        <dbReference type="ARBA" id="ARBA00023004"/>
    </source>
</evidence>
<keyword evidence="4 5" id="KW-0408">Iron</keyword>
<dbReference type="Pfam" id="PF13532">
    <property type="entry name" value="2OG-FeII_Oxy_2"/>
    <property type="match status" value="1"/>
</dbReference>
<protein>
    <recommendedName>
        <fullName evidence="6">Fe2OG dioxygenase domain-containing protein</fullName>
    </recommendedName>
</protein>
<dbReference type="EMBL" id="AXCN02001304">
    <property type="status" value="NOT_ANNOTATED_CDS"/>
    <property type="molecule type" value="Genomic_DNA"/>
</dbReference>
<dbReference type="GO" id="GO:0035516">
    <property type="term" value="F:broad specificity oxidative DNA demethylase activity"/>
    <property type="evidence" value="ECO:0007669"/>
    <property type="project" value="TreeGrafter"/>
</dbReference>
<dbReference type="EnsemblMetazoa" id="AFAF016526-RA">
    <property type="protein sequence ID" value="AFAF016526-PA"/>
    <property type="gene ID" value="AFAF016526"/>
</dbReference>
<reference evidence="8" key="1">
    <citation type="submission" date="2014-01" db="EMBL/GenBank/DDBJ databases">
        <title>The Genome Sequence of Anopheles farauti FAR1 (V2).</title>
        <authorList>
            <consortium name="The Broad Institute Genomics Platform"/>
            <person name="Neafsey D.E."/>
            <person name="Besansky N."/>
            <person name="Howell P."/>
            <person name="Walton C."/>
            <person name="Young S.K."/>
            <person name="Zeng Q."/>
            <person name="Gargeya S."/>
            <person name="Fitzgerald M."/>
            <person name="Haas B."/>
            <person name="Abouelleil A."/>
            <person name="Allen A.W."/>
            <person name="Alvarado L."/>
            <person name="Arachchi H.M."/>
            <person name="Berlin A.M."/>
            <person name="Chapman S.B."/>
            <person name="Gainer-Dewar J."/>
            <person name="Goldberg J."/>
            <person name="Griggs A."/>
            <person name="Gujja S."/>
            <person name="Hansen M."/>
            <person name="Howarth C."/>
            <person name="Imamovic A."/>
            <person name="Ireland A."/>
            <person name="Larimer J."/>
            <person name="McCowan C."/>
            <person name="Murphy C."/>
            <person name="Pearson M."/>
            <person name="Poon T.W."/>
            <person name="Priest M."/>
            <person name="Roberts A."/>
            <person name="Saif S."/>
            <person name="Shea T."/>
            <person name="Sisk P."/>
            <person name="Sykes S."/>
            <person name="Wortman J."/>
            <person name="Nusbaum C."/>
            <person name="Birren B."/>
        </authorList>
    </citation>
    <scope>NUCLEOTIDE SEQUENCE [LARGE SCALE GENOMIC DNA]</scope>
    <source>
        <strain evidence="8">FAR1</strain>
    </source>
</reference>
<keyword evidence="8" id="KW-1185">Reference proteome</keyword>
<dbReference type="PANTHER" id="PTHR16557:SF2">
    <property type="entry name" value="NUCLEIC ACID DIOXYGENASE ALKBH1"/>
    <property type="match status" value="1"/>
</dbReference>
<dbReference type="InterPro" id="IPR005123">
    <property type="entry name" value="Oxoglu/Fe-dep_dioxygenase_dom"/>
</dbReference>
<dbReference type="GO" id="GO:0005737">
    <property type="term" value="C:cytoplasm"/>
    <property type="evidence" value="ECO:0007669"/>
    <property type="project" value="TreeGrafter"/>
</dbReference>
<evidence type="ECO:0000313" key="8">
    <source>
        <dbReference type="Proteomes" id="UP000075886"/>
    </source>
</evidence>
<dbReference type="PANTHER" id="PTHR16557">
    <property type="entry name" value="ALKYLATED DNA REPAIR PROTEIN ALKB-RELATED"/>
    <property type="match status" value="1"/>
</dbReference>
<sequence length="315" mass="35987">MFQSSFKYYKSKNPPPSFEDVLVMDTKHLLLKPHLLDPSPGAAFPGLLPPNEWKVYELAMRPGLLLLSNPFTGEGQREWIMRCLHDYPLQPNTTNILNQPSGIDWWEKLRLLPDPSTRRSHAKTLRWATLGYQYDWTNKVYDEAHRQPFPTDLATLVRYVATQLGYARFSPEAAIVNYYPIGTTLAGHTDHSEDDQSAPLFSFSFGQPAVFLIGGVSREEQPSALLLRSGDVVVMSGPARLCYHAVPRVFTDVELPEGMECSTERWKSDMRNERHGGGCWSELEEEYLQQSRININVRQVLRENQRSLDRSGECN</sequence>
<dbReference type="SUPFAM" id="SSF51197">
    <property type="entry name" value="Clavaminate synthase-like"/>
    <property type="match status" value="1"/>
</dbReference>
<evidence type="ECO:0000256" key="1">
    <source>
        <dbReference type="ARBA" id="ARBA00022723"/>
    </source>
</evidence>
<dbReference type="GO" id="GO:0035513">
    <property type="term" value="P:oxidative RNA demethylation"/>
    <property type="evidence" value="ECO:0007669"/>
    <property type="project" value="TreeGrafter"/>
</dbReference>
<accession>A0A182QTH4</accession>
<dbReference type="InterPro" id="IPR004574">
    <property type="entry name" value="Alkb"/>
</dbReference>
<evidence type="ECO:0000256" key="3">
    <source>
        <dbReference type="ARBA" id="ARBA00023002"/>
    </source>
</evidence>
<dbReference type="GO" id="GO:0035515">
    <property type="term" value="F:oxidative RNA demethylase activity"/>
    <property type="evidence" value="ECO:0007669"/>
    <property type="project" value="TreeGrafter"/>
</dbReference>
<comment type="cofactor">
    <cofactor evidence="5">
        <name>Fe(2+)</name>
        <dbReference type="ChEBI" id="CHEBI:29033"/>
    </cofactor>
    <text evidence="5">Binds 1 Fe(2+) ion per subunit.</text>
</comment>
<dbReference type="VEuPathDB" id="VectorBase:AFAF016526"/>
<proteinExistence type="predicted"/>